<evidence type="ECO:0000313" key="5">
    <source>
        <dbReference type="EMBL" id="AEV95765.1"/>
    </source>
</evidence>
<dbReference type="PATRIC" id="fig|701521.8.peg.1449"/>
<dbReference type="GO" id="GO:0003700">
    <property type="term" value="F:DNA-binding transcription factor activity"/>
    <property type="evidence" value="ECO:0007669"/>
    <property type="project" value="InterPro"/>
</dbReference>
<sequence>MNDMQYTEIYNLLKRINRDTQINRLSEFIGGRINDNVLTHLQDRLTHNDLDILSTIGKDELTVSEVVDQMAISQGGTSRRINHLERLDLLSKFHKAPNRKSVFLKLTTNGLILANAHNELHQALRQEAFESVSDFSDQDINTVIKFLKRLS</sequence>
<dbReference type="STRING" id="701521.PECL_1547"/>
<evidence type="ECO:0000259" key="4">
    <source>
        <dbReference type="PROSITE" id="PS50995"/>
    </source>
</evidence>
<dbReference type="InterPro" id="IPR052067">
    <property type="entry name" value="Metal_resp_HTH_trans_reg"/>
</dbReference>
<dbReference type="PANTHER" id="PTHR35790:SF4">
    <property type="entry name" value="HTH-TYPE TRANSCRIPTIONAL REGULATOR PCHR"/>
    <property type="match status" value="1"/>
</dbReference>
<organism evidence="5 6">
    <name type="scientific">Pediococcus claussenii (strain ATCC BAA-344 / DSM 14800 / JCM 18046 / KCTC 3811 / LMG 21948 / P06)</name>
    <dbReference type="NCBI Taxonomy" id="701521"/>
    <lineage>
        <taxon>Bacteria</taxon>
        <taxon>Bacillati</taxon>
        <taxon>Bacillota</taxon>
        <taxon>Bacilli</taxon>
        <taxon>Lactobacillales</taxon>
        <taxon>Lactobacillaceae</taxon>
        <taxon>Pediococcus</taxon>
    </lineage>
</organism>
<reference evidence="5 6" key="1">
    <citation type="journal article" date="2012" name="J. Bacteriol.">
        <title>Complete Genome Sequence of the Beer Spoilage Organism Pediococcus claussenii ATCC BAA-344T.</title>
        <authorList>
            <person name="Pittet V."/>
            <person name="Abegunde T."/>
            <person name="Marfleet T."/>
            <person name="Haakensen M."/>
            <person name="Morrow K."/>
            <person name="Jayaprakash T."/>
            <person name="Schroeder K."/>
            <person name="Trost B."/>
            <person name="Byrns S."/>
            <person name="Bergsveinson J."/>
            <person name="Kusalik A."/>
            <person name="Ziola B."/>
        </authorList>
    </citation>
    <scope>NUCLEOTIDE SEQUENCE [LARGE SCALE GENOMIC DNA]</scope>
    <source>
        <strain evidence="5 6">ATCC BAA-344</strain>
    </source>
</reference>
<dbReference type="SUPFAM" id="SSF46785">
    <property type="entry name" value="Winged helix' DNA-binding domain"/>
    <property type="match status" value="1"/>
</dbReference>
<dbReference type="Gene3D" id="1.10.10.10">
    <property type="entry name" value="Winged helix-like DNA-binding domain superfamily/Winged helix DNA-binding domain"/>
    <property type="match status" value="1"/>
</dbReference>
<dbReference type="PROSITE" id="PS50995">
    <property type="entry name" value="HTH_MARR_2"/>
    <property type="match status" value="1"/>
</dbReference>
<feature type="domain" description="HTH marR-type" evidence="4">
    <location>
        <begin position="6"/>
        <end position="151"/>
    </location>
</feature>
<evidence type="ECO:0000256" key="1">
    <source>
        <dbReference type="ARBA" id="ARBA00023015"/>
    </source>
</evidence>
<protein>
    <recommendedName>
        <fullName evidence="4">HTH marR-type domain-containing protein</fullName>
    </recommendedName>
</protein>
<dbReference type="HOGENOM" id="CLU_1729638_0_0_9"/>
<dbReference type="PANTHER" id="PTHR35790">
    <property type="entry name" value="HTH-TYPE TRANSCRIPTIONAL REGULATOR PCHR"/>
    <property type="match status" value="1"/>
</dbReference>
<dbReference type="Proteomes" id="UP000005444">
    <property type="component" value="Chromosome"/>
</dbReference>
<evidence type="ECO:0000256" key="2">
    <source>
        <dbReference type="ARBA" id="ARBA00023125"/>
    </source>
</evidence>
<proteinExistence type="predicted"/>
<keyword evidence="6" id="KW-1185">Reference proteome</keyword>
<dbReference type="InterPro" id="IPR036390">
    <property type="entry name" value="WH_DNA-bd_sf"/>
</dbReference>
<dbReference type="KEGG" id="pce:PECL_1547"/>
<evidence type="ECO:0000256" key="3">
    <source>
        <dbReference type="ARBA" id="ARBA00023163"/>
    </source>
</evidence>
<evidence type="ECO:0000313" key="6">
    <source>
        <dbReference type="Proteomes" id="UP000005444"/>
    </source>
</evidence>
<gene>
    <name evidence="5" type="ordered locus">PECL_1547</name>
</gene>
<keyword evidence="3" id="KW-0804">Transcription</keyword>
<dbReference type="SMART" id="SM00347">
    <property type="entry name" value="HTH_MARR"/>
    <property type="match status" value="1"/>
</dbReference>
<dbReference type="InterPro" id="IPR000835">
    <property type="entry name" value="HTH_MarR-typ"/>
</dbReference>
<dbReference type="GO" id="GO:0003677">
    <property type="term" value="F:DNA binding"/>
    <property type="evidence" value="ECO:0007669"/>
    <property type="project" value="UniProtKB-KW"/>
</dbReference>
<accession>G8PAH6</accession>
<dbReference type="RefSeq" id="WP_014215959.1">
    <property type="nucleotide sequence ID" value="NC_016605.1"/>
</dbReference>
<name>G8PAH6_PEDCP</name>
<dbReference type="Pfam" id="PF12802">
    <property type="entry name" value="MarR_2"/>
    <property type="match status" value="1"/>
</dbReference>
<dbReference type="InterPro" id="IPR036388">
    <property type="entry name" value="WH-like_DNA-bd_sf"/>
</dbReference>
<keyword evidence="2" id="KW-0238">DNA-binding</keyword>
<dbReference type="EMBL" id="CP003137">
    <property type="protein sequence ID" value="AEV95765.1"/>
    <property type="molecule type" value="Genomic_DNA"/>
</dbReference>
<dbReference type="eggNOG" id="COG1846">
    <property type="taxonomic scope" value="Bacteria"/>
</dbReference>
<dbReference type="AlphaFoldDB" id="G8PAH6"/>
<keyword evidence="1" id="KW-0805">Transcription regulation</keyword>